<comment type="caution">
    <text evidence="2">The sequence shown here is derived from an EMBL/GenBank/DDBJ whole genome shotgun (WGS) entry which is preliminary data.</text>
</comment>
<dbReference type="OrthoDB" id="10068674at2759"/>
<protein>
    <recommendedName>
        <fullName evidence="4">SCAN domain-containing protein 3</fullName>
    </recommendedName>
</protein>
<organism evidence="2 3">
    <name type="scientific">Acanthoscelides obtectus</name>
    <name type="common">Bean weevil</name>
    <name type="synonym">Bruchus obtectus</name>
    <dbReference type="NCBI Taxonomy" id="200917"/>
    <lineage>
        <taxon>Eukaryota</taxon>
        <taxon>Metazoa</taxon>
        <taxon>Ecdysozoa</taxon>
        <taxon>Arthropoda</taxon>
        <taxon>Hexapoda</taxon>
        <taxon>Insecta</taxon>
        <taxon>Pterygota</taxon>
        <taxon>Neoptera</taxon>
        <taxon>Endopterygota</taxon>
        <taxon>Coleoptera</taxon>
        <taxon>Polyphaga</taxon>
        <taxon>Cucujiformia</taxon>
        <taxon>Chrysomeloidea</taxon>
        <taxon>Chrysomelidae</taxon>
        <taxon>Bruchinae</taxon>
        <taxon>Bruchini</taxon>
        <taxon>Acanthoscelides</taxon>
    </lineage>
</organism>
<sequence>MKPSKLQDHRRRCHPDKTEKDLKYFQTLKDKFQKRPTLDRMFASTSQRNDDGLRASYNISLLIAKSEKPHTIGEKLILPAVEEVLKTVLHKPASDIIKRIPLSNNTVERRIEMSSDIESFLCNYLQSTHFSIQLDESTLPDNTALLLAYVRFIMNQEIYEELLFARTLITDTKGESIFHVLKDYFIEKAIPLSNIISVATDGAPAMVGRYRGFISYLKQNVSGVLHESLHLVIDAVNRIRSNALNTRLFAQLCEENDEHFHQLFLHTEVRWLPKGLCLTRFFALFETILEFLDTKDKICKRKFNEEENRHRLFNRFVYKI</sequence>
<evidence type="ECO:0000313" key="3">
    <source>
        <dbReference type="Proteomes" id="UP001152888"/>
    </source>
</evidence>
<dbReference type="Proteomes" id="UP001152888">
    <property type="component" value="Unassembled WGS sequence"/>
</dbReference>
<dbReference type="AlphaFoldDB" id="A0A9P0NUD8"/>
<dbReference type="EMBL" id="CAKOFQ010006681">
    <property type="protein sequence ID" value="CAH1959383.1"/>
    <property type="molecule type" value="Genomic_DNA"/>
</dbReference>
<evidence type="ECO:0000313" key="2">
    <source>
        <dbReference type="EMBL" id="CAH1959383.1"/>
    </source>
</evidence>
<dbReference type="PANTHER" id="PTHR45913:SF22">
    <property type="entry name" value="SCAN BOX DOMAIN-CONTAINING PROTEIN"/>
    <property type="match status" value="1"/>
</dbReference>
<evidence type="ECO:0000256" key="1">
    <source>
        <dbReference type="SAM" id="MobiDB-lite"/>
    </source>
</evidence>
<evidence type="ECO:0008006" key="4">
    <source>
        <dbReference type="Google" id="ProtNLM"/>
    </source>
</evidence>
<proteinExistence type="predicted"/>
<gene>
    <name evidence="2" type="ORF">ACAOBT_LOCUS3155</name>
</gene>
<feature type="region of interest" description="Disordered" evidence="1">
    <location>
        <begin position="1"/>
        <end position="20"/>
    </location>
</feature>
<dbReference type="PANTHER" id="PTHR45913">
    <property type="entry name" value="EPM2A-INTERACTING PROTEIN 1"/>
    <property type="match status" value="1"/>
</dbReference>
<name>A0A9P0NUD8_ACAOB</name>
<accession>A0A9P0NUD8</accession>
<reference evidence="2" key="1">
    <citation type="submission" date="2022-03" db="EMBL/GenBank/DDBJ databases">
        <authorList>
            <person name="Sayadi A."/>
        </authorList>
    </citation>
    <scope>NUCLEOTIDE SEQUENCE</scope>
</reference>
<keyword evidence="3" id="KW-1185">Reference proteome</keyword>